<dbReference type="SMART" id="SM00880">
    <property type="entry name" value="CHAD"/>
    <property type="match status" value="1"/>
</dbReference>
<evidence type="ECO:0000313" key="2">
    <source>
        <dbReference type="EMBL" id="PWE12482.1"/>
    </source>
</evidence>
<reference evidence="2 3" key="2">
    <citation type="submission" date="2018-05" db="EMBL/GenBank/DDBJ databases">
        <authorList>
            <person name="Lanie J.A."/>
            <person name="Ng W.-L."/>
            <person name="Kazmierczak K.M."/>
            <person name="Andrzejewski T.M."/>
            <person name="Davidsen T.M."/>
            <person name="Wayne K.J."/>
            <person name="Tettelin H."/>
            <person name="Glass J.I."/>
            <person name="Rusch D."/>
            <person name="Podicherti R."/>
            <person name="Tsui H.-C.T."/>
            <person name="Winkler M.E."/>
        </authorList>
    </citation>
    <scope>NUCLEOTIDE SEQUENCE [LARGE SCALE GENOMIC DNA]</scope>
    <source>
        <strain evidence="2 3">YBY</strain>
    </source>
</reference>
<dbReference type="InterPro" id="IPR023577">
    <property type="entry name" value="CYTH_domain"/>
</dbReference>
<dbReference type="PANTHER" id="PTHR39569:SF1">
    <property type="entry name" value="INORGANIC TRIPHOSPHATASE"/>
    <property type="match status" value="1"/>
</dbReference>
<dbReference type="Gene3D" id="2.40.320.10">
    <property type="entry name" value="Hypothetical Protein Pfu-838710-001"/>
    <property type="match status" value="1"/>
</dbReference>
<dbReference type="CDD" id="cd07756">
    <property type="entry name" value="CYTH-like_Pase_CHAD"/>
    <property type="match status" value="1"/>
</dbReference>
<dbReference type="InterPro" id="IPR038186">
    <property type="entry name" value="CHAD_dom_sf"/>
</dbReference>
<reference evidence="2 3" key="1">
    <citation type="submission" date="2018-05" db="EMBL/GenBank/DDBJ databases">
        <title>Genome Sequence of an Efficient Indole-Degrading Bacterium, Alcaligenes sp.YBY.</title>
        <authorList>
            <person name="Yang B."/>
        </authorList>
    </citation>
    <scope>NUCLEOTIDE SEQUENCE [LARGE SCALE GENOMIC DNA]</scope>
    <source>
        <strain evidence="2 3">YBY</strain>
    </source>
</reference>
<protein>
    <submittedName>
        <fullName evidence="2">CHAD domain-containing protein</fullName>
    </submittedName>
</protein>
<dbReference type="PROSITE" id="PS51707">
    <property type="entry name" value="CYTH"/>
    <property type="match status" value="1"/>
</dbReference>
<dbReference type="EMBL" id="QEXO01000006">
    <property type="protein sequence ID" value="PWE12482.1"/>
    <property type="molecule type" value="Genomic_DNA"/>
</dbReference>
<dbReference type="Proteomes" id="UP000245216">
    <property type="component" value="Unassembled WGS sequence"/>
</dbReference>
<gene>
    <name evidence="2" type="ORF">DF183_19330</name>
</gene>
<dbReference type="GO" id="GO:0050355">
    <property type="term" value="F:inorganic triphosphate phosphatase activity"/>
    <property type="evidence" value="ECO:0007669"/>
    <property type="project" value="InterPro"/>
</dbReference>
<dbReference type="InterPro" id="IPR007899">
    <property type="entry name" value="CHAD_dom"/>
</dbReference>
<dbReference type="RefSeq" id="WP_086069599.1">
    <property type="nucleotide sequence ID" value="NZ_CAXOKM010000017.1"/>
</dbReference>
<dbReference type="InterPro" id="IPR039013">
    <property type="entry name" value="YgiF"/>
</dbReference>
<dbReference type="Gene3D" id="1.40.20.10">
    <property type="entry name" value="CHAD domain"/>
    <property type="match status" value="1"/>
</dbReference>
<sequence>MLEQELKFFVPESARPGLLTAFDAVRTGSITLNAIYFDTPERDLARSSIALRLRKEGEQWVQTVKLPGPDTLSRIEINHPRPGPELDLSLYQNTPAHAALARYANQIQARYQTRIQRELALIKQGQSELELAYDVGHIESNGLKLLVNELEIELISGESLTMFEVGQRWLYKHGLILEMRSKSERGDALASLADRRRAKSESLDLSPEQVAAALTRKAYDLPKPHFVDTEDLEQFYSLSATMSLEQVIRNAALLAGVDGIRPDSSRQADYLALMRVGLRRLRSCRKLFKMWLSASEGYANTRLTHYFGLFGQARDHDLVQLEITPLLLQAGMPGPAPEPTPAHLEHDPVQLASAAEFQSLLLSNLQSLICGPTLELDGVPQPEHLVEARISRWFQTIQLRSQRFAQISQDKQHRLRNRIKSLRYCLEFLPSAADKQGLHKVLRECQALIGAVTDVDVALDWYAQHAANPEQAQFARDWLTHARQGRAAHAQHALNALDQHQPQTELLRR</sequence>
<dbReference type="GO" id="GO:0046872">
    <property type="term" value="F:metal ion binding"/>
    <property type="evidence" value="ECO:0007669"/>
    <property type="project" value="TreeGrafter"/>
</dbReference>
<dbReference type="SMART" id="SM01118">
    <property type="entry name" value="CYTH"/>
    <property type="match status" value="1"/>
</dbReference>
<dbReference type="Pfam" id="PF01928">
    <property type="entry name" value="CYTH"/>
    <property type="match status" value="1"/>
</dbReference>
<dbReference type="InterPro" id="IPR033469">
    <property type="entry name" value="CYTH-like_dom_sf"/>
</dbReference>
<name>A0A2U2BEQ0_ALCFA</name>
<dbReference type="SUPFAM" id="SSF55154">
    <property type="entry name" value="CYTH-like phosphatases"/>
    <property type="match status" value="1"/>
</dbReference>
<dbReference type="Pfam" id="PF05235">
    <property type="entry name" value="CHAD"/>
    <property type="match status" value="1"/>
</dbReference>
<evidence type="ECO:0000313" key="3">
    <source>
        <dbReference type="Proteomes" id="UP000245216"/>
    </source>
</evidence>
<dbReference type="STRING" id="511.UZ73_14835"/>
<dbReference type="PANTHER" id="PTHR39569">
    <property type="entry name" value="INORGANIC TRIPHOSPHATASE"/>
    <property type="match status" value="1"/>
</dbReference>
<feature type="domain" description="CYTH" evidence="1">
    <location>
        <begin position="1"/>
        <end position="191"/>
    </location>
</feature>
<accession>A0A2U2BEQ0</accession>
<evidence type="ECO:0000259" key="1">
    <source>
        <dbReference type="PROSITE" id="PS51707"/>
    </source>
</evidence>
<proteinExistence type="predicted"/>
<dbReference type="AlphaFoldDB" id="A0A2U2BEQ0"/>
<organism evidence="2 3">
    <name type="scientific">Alcaligenes faecalis</name>
    <dbReference type="NCBI Taxonomy" id="511"/>
    <lineage>
        <taxon>Bacteria</taxon>
        <taxon>Pseudomonadati</taxon>
        <taxon>Pseudomonadota</taxon>
        <taxon>Betaproteobacteria</taxon>
        <taxon>Burkholderiales</taxon>
        <taxon>Alcaligenaceae</taxon>
        <taxon>Alcaligenes</taxon>
    </lineage>
</organism>
<comment type="caution">
    <text evidence="2">The sequence shown here is derived from an EMBL/GenBank/DDBJ whole genome shotgun (WGS) entry which is preliminary data.</text>
</comment>